<dbReference type="AlphaFoldDB" id="A0A939B6N1"/>
<dbReference type="InterPro" id="IPR011604">
    <property type="entry name" value="PDDEXK-like_dom_sf"/>
</dbReference>
<comment type="caution">
    <text evidence="2">The sequence shown here is derived from an EMBL/GenBank/DDBJ whole genome shotgun (WGS) entry which is preliminary data.</text>
</comment>
<accession>A0A939B6N1</accession>
<dbReference type="RefSeq" id="WP_205102869.1">
    <property type="nucleotide sequence ID" value="NZ_JACJJG010000002.1"/>
</dbReference>
<protein>
    <submittedName>
        <fullName evidence="2">PD-(D/E)XK nuclease family protein</fullName>
    </submittedName>
</protein>
<dbReference type="Gene3D" id="3.90.320.10">
    <property type="match status" value="1"/>
</dbReference>
<proteinExistence type="predicted"/>
<name>A0A939B6N1_9BACT</name>
<organism evidence="2 3">
    <name type="scientific">Marseilla massiliensis</name>
    <dbReference type="NCBI Taxonomy" id="1841864"/>
    <lineage>
        <taxon>Bacteria</taxon>
        <taxon>Pseudomonadati</taxon>
        <taxon>Bacteroidota</taxon>
        <taxon>Bacteroidia</taxon>
        <taxon>Bacteroidales</taxon>
        <taxon>Prevotellaceae</taxon>
        <taxon>Marseilla</taxon>
    </lineage>
</organism>
<evidence type="ECO:0000313" key="2">
    <source>
        <dbReference type="EMBL" id="MBM6672433.1"/>
    </source>
</evidence>
<dbReference type="EMBL" id="JACJJG010000002">
    <property type="protein sequence ID" value="MBM6672433.1"/>
    <property type="molecule type" value="Genomic_DNA"/>
</dbReference>
<sequence length="955" mass="110809">MKKFLEYVAEDIISKYGTDLSRIAVVFPNKRASLFLNELLAKQAGHPIWSPAYITISEFFNQHSKLTIGDSIKLICDIHKSFTECTGIDETLDHFYGWGQMLISDFDDIDKNMADASQVFRNVKNLHELDDISYLDDEQKKILKRFFSNFTDDNNSELKKRFMQLWCHLEDIYNNFRVRLKHQGIAYEGMMYREVASDPAIDYRYDTYIFIGFNVIQKVEQQVFMRLYKEKKARFYWDFDKYYMQKKQSGILINEAGHYISRYLDKYPNELDCSNDAIYDNLHKPKEITYISATTENIQARYINTWLKENERYKYGRNTAIVLCDEALLSTAIHCIPEEVESVNITTGYPLFQTSISSFVLQLLDLRINGYSSGKGTFRTKHVMQILSHPYAQYVSGQSTTIKEKLANERIYNPTPAILSQDKGLSTLFRSPDNNQPLTQWLLDVIRTIADKCGTTEKDQLTQESLFRMYTLCNRMNELVKSGDLNVDIITLQKLIVQIINSTSIPFHGEPAEGIQIMGILETRNLDFDHILILSCNEGNMPKGINDSSFIPYSIRKANGLTTIDNKVAIYAYYFYNLIQRATDVTIAYNCSTENGHTGEMSRFMLQLMIESNAKIRRVSLQAGQQMEFSHAPIIAKDKNIRQALDEIGYLSPTSINRYMRCPLQFYYNNVAQITEPEEDMDEMSNRIFGNVFHNASEILYKQLMDKDGSITRDSINYAIKHKELIGRIVDMAFTKVIFEGKSNKKIEYNGLQLINREVIIRYIGRLLEIDLQLTPFKINNVEASAYTDITIYTSLGERKLRIGGRIDRLDQIYDKNTACTRLRIIDYKTGRYTMKKINTIDEIFKMPIEAGKHADYFLQTMLYAMIIRHDKDYNPESLPVSPALLFIQHTSEEGYDPTISIGKERIIDISDFEDEFTERLLNIITEIFEPKIPFKPTEDKSICEYCPYHSLCGR</sequence>
<evidence type="ECO:0000313" key="3">
    <source>
        <dbReference type="Proteomes" id="UP000706891"/>
    </source>
</evidence>
<reference evidence="2" key="2">
    <citation type="journal article" date="2021" name="Sci. Rep.">
        <title>The distribution of antibiotic resistance genes in chicken gut microbiota commensals.</title>
        <authorList>
            <person name="Juricova H."/>
            <person name="Matiasovicova J."/>
            <person name="Kubasova T."/>
            <person name="Cejkova D."/>
            <person name="Rychlik I."/>
        </authorList>
    </citation>
    <scope>NUCLEOTIDE SEQUENCE</scope>
    <source>
        <strain evidence="2">An824</strain>
    </source>
</reference>
<dbReference type="SUPFAM" id="SSF52540">
    <property type="entry name" value="P-loop containing nucleoside triphosphate hydrolases"/>
    <property type="match status" value="1"/>
</dbReference>
<keyword evidence="3" id="KW-1185">Reference proteome</keyword>
<gene>
    <name evidence="2" type="ORF">H6A34_00810</name>
</gene>
<dbReference type="InterPro" id="IPR027417">
    <property type="entry name" value="P-loop_NTPase"/>
</dbReference>
<dbReference type="InterPro" id="IPR038726">
    <property type="entry name" value="PDDEXK_AddAB-type"/>
</dbReference>
<feature type="domain" description="PD-(D/E)XK endonuclease-like" evidence="1">
    <location>
        <begin position="651"/>
        <end position="953"/>
    </location>
</feature>
<dbReference type="Pfam" id="PF12705">
    <property type="entry name" value="PDDEXK_1"/>
    <property type="match status" value="1"/>
</dbReference>
<evidence type="ECO:0000259" key="1">
    <source>
        <dbReference type="Pfam" id="PF12705"/>
    </source>
</evidence>
<reference evidence="2" key="1">
    <citation type="submission" date="2020-08" db="EMBL/GenBank/DDBJ databases">
        <authorList>
            <person name="Cejkova D."/>
            <person name="Kubasova T."/>
            <person name="Jahodarova E."/>
            <person name="Rychlik I."/>
        </authorList>
    </citation>
    <scope>NUCLEOTIDE SEQUENCE</scope>
    <source>
        <strain evidence="2">An824</strain>
    </source>
</reference>
<dbReference type="Proteomes" id="UP000706891">
    <property type="component" value="Unassembled WGS sequence"/>
</dbReference>